<sequence length="73" mass="8157">MKFDVRCYRDGNNHTTLRTSLTSIGYRHDGVCRTVSLYSCPIPMHTEAASFVLREVASSLDPSLLYASLSETD</sequence>
<gene>
    <name evidence="1" type="ORF">ALC62_09547</name>
</gene>
<dbReference type="AlphaFoldDB" id="A0A195CGR7"/>
<protein>
    <submittedName>
        <fullName evidence="1">Uncharacterized protein</fullName>
    </submittedName>
</protein>
<accession>A0A195CGR7</accession>
<proteinExistence type="predicted"/>
<evidence type="ECO:0000313" key="1">
    <source>
        <dbReference type="EMBL" id="KYM99925.1"/>
    </source>
</evidence>
<name>A0A195CGR7_9HYME</name>
<organism evidence="1 2">
    <name type="scientific">Cyphomyrmex costatus</name>
    <dbReference type="NCBI Taxonomy" id="456900"/>
    <lineage>
        <taxon>Eukaryota</taxon>
        <taxon>Metazoa</taxon>
        <taxon>Ecdysozoa</taxon>
        <taxon>Arthropoda</taxon>
        <taxon>Hexapoda</taxon>
        <taxon>Insecta</taxon>
        <taxon>Pterygota</taxon>
        <taxon>Neoptera</taxon>
        <taxon>Endopterygota</taxon>
        <taxon>Hymenoptera</taxon>
        <taxon>Apocrita</taxon>
        <taxon>Aculeata</taxon>
        <taxon>Formicoidea</taxon>
        <taxon>Formicidae</taxon>
        <taxon>Myrmicinae</taxon>
        <taxon>Cyphomyrmex</taxon>
    </lineage>
</organism>
<keyword evidence="2" id="KW-1185">Reference proteome</keyword>
<reference evidence="1 2" key="1">
    <citation type="submission" date="2016-03" db="EMBL/GenBank/DDBJ databases">
        <title>Cyphomyrmex costatus WGS genome.</title>
        <authorList>
            <person name="Nygaard S."/>
            <person name="Hu H."/>
            <person name="Boomsma J."/>
            <person name="Zhang G."/>
        </authorList>
    </citation>
    <scope>NUCLEOTIDE SEQUENCE [LARGE SCALE GENOMIC DNA]</scope>
    <source>
        <strain evidence="1">MS0001</strain>
        <tissue evidence="1">Whole body</tissue>
    </source>
</reference>
<evidence type="ECO:0000313" key="2">
    <source>
        <dbReference type="Proteomes" id="UP000078542"/>
    </source>
</evidence>
<dbReference type="Proteomes" id="UP000078542">
    <property type="component" value="Unassembled WGS sequence"/>
</dbReference>
<dbReference type="EMBL" id="KQ977791">
    <property type="protein sequence ID" value="KYM99925.1"/>
    <property type="molecule type" value="Genomic_DNA"/>
</dbReference>